<sequence>MSSYAPKHTSKPAHSHQGAPKYPSSTVSRHHSPSRWTIPGLPPKWSTIFKPSSSRHYNTPKYTSSSSASYSHNTAKYSTSKPAHSYRYNPPKHTESPSYPQVTPKYTSSMATYPHSTPKYTTSSARHPHHNTYPSPPRSSIVDPCDWPGVDCSGDNLPLPFWCDDLECHPISSSRLHPGHHPKTSTKKHVPSYPTVTSPHVPSYPTVTSHPKATHSRT</sequence>
<proteinExistence type="predicted"/>
<keyword evidence="3" id="KW-1185">Reference proteome</keyword>
<comment type="caution">
    <text evidence="2">The sequence shown here is derived from an EMBL/GenBank/DDBJ whole genome shotgun (WGS) entry which is preliminary data.</text>
</comment>
<accession>A0A8H6RS09</accession>
<reference evidence="2" key="1">
    <citation type="submission" date="2020-04" db="EMBL/GenBank/DDBJ databases">
        <title>Draft genome resource of the tomato pathogen Pseudocercospora fuligena.</title>
        <authorList>
            <person name="Zaccaron A."/>
        </authorList>
    </citation>
    <scope>NUCLEOTIDE SEQUENCE</scope>
    <source>
        <strain evidence="2">PF001</strain>
    </source>
</reference>
<feature type="compositionally biased region" description="Polar residues" evidence="1">
    <location>
        <begin position="194"/>
        <end position="211"/>
    </location>
</feature>
<evidence type="ECO:0000256" key="1">
    <source>
        <dbReference type="SAM" id="MobiDB-lite"/>
    </source>
</evidence>
<feature type="compositionally biased region" description="Basic residues" evidence="1">
    <location>
        <begin position="177"/>
        <end position="190"/>
    </location>
</feature>
<feature type="region of interest" description="Disordered" evidence="1">
    <location>
        <begin position="1"/>
        <end position="140"/>
    </location>
</feature>
<feature type="compositionally biased region" description="Polar residues" evidence="1">
    <location>
        <begin position="96"/>
        <end position="125"/>
    </location>
</feature>
<feature type="region of interest" description="Disordered" evidence="1">
    <location>
        <begin position="173"/>
        <end position="218"/>
    </location>
</feature>
<dbReference type="EMBL" id="JABCIY010000027">
    <property type="protein sequence ID" value="KAF7196232.1"/>
    <property type="molecule type" value="Genomic_DNA"/>
</dbReference>
<organism evidence="2 3">
    <name type="scientific">Pseudocercospora fuligena</name>
    <dbReference type="NCBI Taxonomy" id="685502"/>
    <lineage>
        <taxon>Eukaryota</taxon>
        <taxon>Fungi</taxon>
        <taxon>Dikarya</taxon>
        <taxon>Ascomycota</taxon>
        <taxon>Pezizomycotina</taxon>
        <taxon>Dothideomycetes</taxon>
        <taxon>Dothideomycetidae</taxon>
        <taxon>Mycosphaerellales</taxon>
        <taxon>Mycosphaerellaceae</taxon>
        <taxon>Pseudocercospora</taxon>
    </lineage>
</organism>
<protein>
    <submittedName>
        <fullName evidence="2">Uncharacterized protein</fullName>
    </submittedName>
</protein>
<dbReference type="Proteomes" id="UP000660729">
    <property type="component" value="Unassembled WGS sequence"/>
</dbReference>
<name>A0A8H6RS09_9PEZI</name>
<feature type="compositionally biased region" description="Polar residues" evidence="1">
    <location>
        <begin position="72"/>
        <end position="82"/>
    </location>
</feature>
<gene>
    <name evidence="2" type="ORF">HII31_02299</name>
</gene>
<dbReference type="AlphaFoldDB" id="A0A8H6RS09"/>
<evidence type="ECO:0000313" key="3">
    <source>
        <dbReference type="Proteomes" id="UP000660729"/>
    </source>
</evidence>
<evidence type="ECO:0000313" key="2">
    <source>
        <dbReference type="EMBL" id="KAF7196232.1"/>
    </source>
</evidence>
<feature type="compositionally biased region" description="Polar residues" evidence="1">
    <location>
        <begin position="49"/>
        <end position="63"/>
    </location>
</feature>
<dbReference type="OrthoDB" id="10636943at2759"/>